<evidence type="ECO:0000313" key="2">
    <source>
        <dbReference type="EMBL" id="BBH93288.1"/>
    </source>
</evidence>
<evidence type="ECO:0000256" key="1">
    <source>
        <dbReference type="SAM" id="MobiDB-lite"/>
    </source>
</evidence>
<dbReference type="AlphaFoldDB" id="A0A455T0B5"/>
<protein>
    <submittedName>
        <fullName evidence="2">Uncharacterized protein</fullName>
    </submittedName>
</protein>
<sequence>MSGDARLLLHHEQAQARAASQVLARRSQPHQAGTDNNQIVALHLSNQNSEAGRFIPNRGTGSGEKLLLLS</sequence>
<dbReference type="EMBL" id="AP019377">
    <property type="protein sequence ID" value="BBH93288.1"/>
    <property type="molecule type" value="Genomic_DNA"/>
</dbReference>
<feature type="region of interest" description="Disordered" evidence="1">
    <location>
        <begin position="51"/>
        <end position="70"/>
    </location>
</feature>
<accession>A0A455T0B5</accession>
<feature type="region of interest" description="Disordered" evidence="1">
    <location>
        <begin position="18"/>
        <end position="37"/>
    </location>
</feature>
<proteinExistence type="predicted"/>
<name>A0A455T0B5_9CHLR</name>
<organism evidence="2">
    <name type="scientific">Thermogemmatispora argillosa</name>
    <dbReference type="NCBI Taxonomy" id="2045280"/>
    <lineage>
        <taxon>Bacteria</taxon>
        <taxon>Bacillati</taxon>
        <taxon>Chloroflexota</taxon>
        <taxon>Ktedonobacteria</taxon>
        <taxon>Thermogemmatisporales</taxon>
        <taxon>Thermogemmatisporaceae</taxon>
        <taxon>Thermogemmatispora</taxon>
    </lineage>
</organism>
<reference evidence="2" key="1">
    <citation type="submission" date="2018-12" db="EMBL/GenBank/DDBJ databases">
        <title>Novel natural products biosynthetic potential of the class Ktedonobacteria.</title>
        <authorList>
            <person name="Zheng Y."/>
            <person name="Saitou A."/>
            <person name="Wang C.M."/>
            <person name="Toyoda A."/>
            <person name="Minakuchi Y."/>
            <person name="Sekiguchi Y."/>
            <person name="Ueda K."/>
            <person name="Takano H."/>
            <person name="Sakai Y."/>
            <person name="Yokota A."/>
            <person name="Yabe S."/>
        </authorList>
    </citation>
    <scope>NUCLEOTIDE SEQUENCE</scope>
    <source>
        <strain evidence="2">A3-2</strain>
    </source>
</reference>
<gene>
    <name evidence="2" type="ORF">KTA_14870</name>
</gene>